<feature type="transmembrane region" description="Helical" evidence="5">
    <location>
        <begin position="264"/>
        <end position="280"/>
    </location>
</feature>
<comment type="caution">
    <text evidence="7">The sequence shown here is derived from an EMBL/GenBank/DDBJ whole genome shotgun (WGS) entry which is preliminary data.</text>
</comment>
<evidence type="ECO:0000259" key="6">
    <source>
        <dbReference type="Pfam" id="PF00892"/>
    </source>
</evidence>
<evidence type="ECO:0000313" key="8">
    <source>
        <dbReference type="Proteomes" id="UP001526430"/>
    </source>
</evidence>
<dbReference type="PANTHER" id="PTHR32322">
    <property type="entry name" value="INNER MEMBRANE TRANSPORTER"/>
    <property type="match status" value="1"/>
</dbReference>
<evidence type="ECO:0000313" key="7">
    <source>
        <dbReference type="EMBL" id="MCW8086036.1"/>
    </source>
</evidence>
<name>A0ABT3NV42_9PROT</name>
<keyword evidence="3 5" id="KW-1133">Transmembrane helix</keyword>
<keyword evidence="8" id="KW-1185">Reference proteome</keyword>
<comment type="subcellular location">
    <subcellularLocation>
        <location evidence="1">Membrane</location>
        <topology evidence="1">Multi-pass membrane protein</topology>
    </subcellularLocation>
</comment>
<keyword evidence="2 5" id="KW-0812">Transmembrane</keyword>
<feature type="domain" description="EamA" evidence="6">
    <location>
        <begin position="7"/>
        <end position="136"/>
    </location>
</feature>
<dbReference type="Pfam" id="PF00892">
    <property type="entry name" value="EamA"/>
    <property type="match status" value="2"/>
</dbReference>
<feature type="transmembrane region" description="Helical" evidence="5">
    <location>
        <begin position="145"/>
        <end position="165"/>
    </location>
</feature>
<dbReference type="PANTHER" id="PTHR32322:SF9">
    <property type="entry name" value="AMINO-ACID METABOLITE EFFLUX PUMP-RELATED"/>
    <property type="match status" value="1"/>
</dbReference>
<feature type="transmembrane region" description="Helical" evidence="5">
    <location>
        <begin position="239"/>
        <end position="258"/>
    </location>
</feature>
<feature type="domain" description="EamA" evidence="6">
    <location>
        <begin position="148"/>
        <end position="279"/>
    </location>
</feature>
<dbReference type="EMBL" id="JAPFQI010000006">
    <property type="protein sequence ID" value="MCW8086036.1"/>
    <property type="molecule type" value="Genomic_DNA"/>
</dbReference>
<dbReference type="InterPro" id="IPR000620">
    <property type="entry name" value="EamA_dom"/>
</dbReference>
<accession>A0ABT3NV42</accession>
<feature type="transmembrane region" description="Helical" evidence="5">
    <location>
        <begin position="68"/>
        <end position="88"/>
    </location>
</feature>
<feature type="transmembrane region" description="Helical" evidence="5">
    <location>
        <begin position="34"/>
        <end position="56"/>
    </location>
</feature>
<evidence type="ECO:0000256" key="3">
    <source>
        <dbReference type="ARBA" id="ARBA00022989"/>
    </source>
</evidence>
<dbReference type="SUPFAM" id="SSF103481">
    <property type="entry name" value="Multidrug resistance efflux transporter EmrE"/>
    <property type="match status" value="2"/>
</dbReference>
<feature type="transmembrane region" description="Helical" evidence="5">
    <location>
        <begin position="177"/>
        <end position="197"/>
    </location>
</feature>
<reference evidence="7 8" key="1">
    <citation type="submission" date="2022-10" db="EMBL/GenBank/DDBJ databases">
        <title>Roseococcus glaciei nov., sp. nov., isolated from glacier.</title>
        <authorList>
            <person name="Liu Q."/>
            <person name="Xin Y.-H."/>
        </authorList>
    </citation>
    <scope>NUCLEOTIDE SEQUENCE [LARGE SCALE GENOMIC DNA]</scope>
    <source>
        <strain evidence="7 8">MDT2-1-1</strain>
    </source>
</reference>
<dbReference type="Proteomes" id="UP001526430">
    <property type="component" value="Unassembled WGS sequence"/>
</dbReference>
<proteinExistence type="predicted"/>
<organism evidence="7 8">
    <name type="scientific">Sabulicella glaciei</name>
    <dbReference type="NCBI Taxonomy" id="2984948"/>
    <lineage>
        <taxon>Bacteria</taxon>
        <taxon>Pseudomonadati</taxon>
        <taxon>Pseudomonadota</taxon>
        <taxon>Alphaproteobacteria</taxon>
        <taxon>Acetobacterales</taxon>
        <taxon>Acetobacteraceae</taxon>
        <taxon>Sabulicella</taxon>
    </lineage>
</organism>
<dbReference type="InterPro" id="IPR050638">
    <property type="entry name" value="AA-Vitamin_Transporters"/>
</dbReference>
<feature type="transmembrane region" description="Helical" evidence="5">
    <location>
        <begin position="94"/>
        <end position="114"/>
    </location>
</feature>
<dbReference type="RefSeq" id="WP_301590006.1">
    <property type="nucleotide sequence ID" value="NZ_JAPFQI010000006.1"/>
</dbReference>
<evidence type="ECO:0000256" key="2">
    <source>
        <dbReference type="ARBA" id="ARBA00022692"/>
    </source>
</evidence>
<evidence type="ECO:0000256" key="4">
    <source>
        <dbReference type="ARBA" id="ARBA00023136"/>
    </source>
</evidence>
<protein>
    <submittedName>
        <fullName evidence="7">DMT family transporter</fullName>
    </submittedName>
</protein>
<evidence type="ECO:0000256" key="5">
    <source>
        <dbReference type="SAM" id="Phobius"/>
    </source>
</evidence>
<gene>
    <name evidence="7" type="ORF">OF850_10390</name>
</gene>
<evidence type="ECO:0000256" key="1">
    <source>
        <dbReference type="ARBA" id="ARBA00004141"/>
    </source>
</evidence>
<feature type="transmembrane region" description="Helical" evidence="5">
    <location>
        <begin position="121"/>
        <end position="139"/>
    </location>
</feature>
<sequence length="296" mass="30623">MTSRAWALLTFLAFLWGGSFLFVGVAVREWPPLAIVLARVGLAACALWAVVAALRLPVRRDAAALRAHLGMGVLNNVVPFTLIVWAQFSLPVGAAAILNATTPFWAVLLTHLALAERATPARLAGIAIGFSGVVAMVGVDPLAAPWPAVAAMLGGTLSYALAGLWGRRFRALGIPPLLAACGQVSVASLLLLPFVALGPLPPWPSPGTAAALVGLALLSTALAYQVYFRVLELAGPVNLLLVTLIIPGFAALMGWAVLGEALGWPHALGMGLIALGLAVMDGRPFGRVRRSCGAKG</sequence>
<feature type="transmembrane region" description="Helical" evidence="5">
    <location>
        <begin position="209"/>
        <end position="227"/>
    </location>
</feature>
<keyword evidence="4 5" id="KW-0472">Membrane</keyword>
<dbReference type="InterPro" id="IPR037185">
    <property type="entry name" value="EmrE-like"/>
</dbReference>